<name>A0A563E6H6_9MICO</name>
<dbReference type="InterPro" id="IPR036921">
    <property type="entry name" value="PurM-like_N_sf"/>
</dbReference>
<dbReference type="Pfam" id="PF02769">
    <property type="entry name" value="AIRS_C"/>
    <property type="match status" value="1"/>
</dbReference>
<evidence type="ECO:0000313" key="4">
    <source>
        <dbReference type="Proteomes" id="UP000320244"/>
    </source>
</evidence>
<evidence type="ECO:0000313" key="3">
    <source>
        <dbReference type="EMBL" id="TWP38035.1"/>
    </source>
</evidence>
<evidence type="ECO:0000259" key="1">
    <source>
        <dbReference type="Pfam" id="PF00586"/>
    </source>
</evidence>
<dbReference type="OrthoDB" id="9767928at2"/>
<dbReference type="AlphaFoldDB" id="A0A563E6H6"/>
<gene>
    <name evidence="3" type="ORF">FGL98_04845</name>
</gene>
<organism evidence="3 4">
    <name type="scientific">Leekyejoonella antrihumi</name>
    <dbReference type="NCBI Taxonomy" id="1660198"/>
    <lineage>
        <taxon>Bacteria</taxon>
        <taxon>Bacillati</taxon>
        <taxon>Actinomycetota</taxon>
        <taxon>Actinomycetes</taxon>
        <taxon>Micrococcales</taxon>
        <taxon>Dermacoccaceae</taxon>
        <taxon>Leekyejoonella</taxon>
    </lineage>
</organism>
<keyword evidence="4" id="KW-1185">Reference proteome</keyword>
<proteinExistence type="predicted"/>
<accession>A0A563E6H6</accession>
<dbReference type="Gene3D" id="3.90.650.10">
    <property type="entry name" value="PurM-like C-terminal domain"/>
    <property type="match status" value="1"/>
</dbReference>
<dbReference type="Pfam" id="PF00586">
    <property type="entry name" value="AIRS"/>
    <property type="match status" value="1"/>
</dbReference>
<dbReference type="Gene3D" id="3.30.1330.10">
    <property type="entry name" value="PurM-like, N-terminal domain"/>
    <property type="match status" value="1"/>
</dbReference>
<dbReference type="InterPro" id="IPR016188">
    <property type="entry name" value="PurM-like_N"/>
</dbReference>
<feature type="domain" description="PurM-like C-terminal" evidence="2">
    <location>
        <begin position="204"/>
        <end position="303"/>
    </location>
</feature>
<dbReference type="InterPro" id="IPR010918">
    <property type="entry name" value="PurM-like_C_dom"/>
</dbReference>
<evidence type="ECO:0000259" key="2">
    <source>
        <dbReference type="Pfam" id="PF02769"/>
    </source>
</evidence>
<dbReference type="GO" id="GO:0009030">
    <property type="term" value="F:thiamine-phosphate kinase activity"/>
    <property type="evidence" value="ECO:0007669"/>
    <property type="project" value="InterPro"/>
</dbReference>
<evidence type="ECO:0008006" key="5">
    <source>
        <dbReference type="Google" id="ProtNLM"/>
    </source>
</evidence>
<dbReference type="Proteomes" id="UP000320244">
    <property type="component" value="Unassembled WGS sequence"/>
</dbReference>
<dbReference type="PANTHER" id="PTHR30270:SF0">
    <property type="entry name" value="THIAMINE-MONOPHOSPHATE KINASE"/>
    <property type="match status" value="1"/>
</dbReference>
<protein>
    <recommendedName>
        <fullName evidence="5">Sll0787 family AIR synthase-like protein</fullName>
    </recommendedName>
</protein>
<sequence>MAESRGSAGLATLAGALRRNPALTAKQEIALVGDVFGGGDWITGPGDDGAVVTMDPDPAGADVVACGEALLPAFITADPYGAGLAAILTNVNDLAAMGAVPKGIVDTVVGSEPVAREILRGLRAGSEMYRVPLVGGHLTLHDGAAALSAFGLGQTRRALSSTRAAPGQTLLLACCTAGRMRPDFPFFASFDERGDRLGDDVRTLASVAESGACVAAKDVSMAGLIGSLAMLLEHRRLGVTVDLDALPVPAGVPLDAWLMCFPAFAFLLCAPSDRAGECAAAFTDRGLEATVLGHLDASGVLAIQRDGDVATVMDLRVDTVTGLRH</sequence>
<reference evidence="3 4" key="1">
    <citation type="submission" date="2019-05" db="EMBL/GenBank/DDBJ databases">
        <authorList>
            <person name="Lee S.D."/>
        </authorList>
    </citation>
    <scope>NUCLEOTIDE SEQUENCE [LARGE SCALE GENOMIC DNA]</scope>
    <source>
        <strain evidence="3 4">C5-26</strain>
    </source>
</reference>
<dbReference type="InterPro" id="IPR036676">
    <property type="entry name" value="PurM-like_C_sf"/>
</dbReference>
<dbReference type="GO" id="GO:0009228">
    <property type="term" value="P:thiamine biosynthetic process"/>
    <property type="evidence" value="ECO:0007669"/>
    <property type="project" value="InterPro"/>
</dbReference>
<dbReference type="RefSeq" id="WP_146315605.1">
    <property type="nucleotide sequence ID" value="NZ_VCQV01000004.1"/>
</dbReference>
<comment type="caution">
    <text evidence="3">The sequence shown here is derived from an EMBL/GenBank/DDBJ whole genome shotgun (WGS) entry which is preliminary data.</text>
</comment>
<reference evidence="3 4" key="2">
    <citation type="submission" date="2019-08" db="EMBL/GenBank/DDBJ databases">
        <title>Jejuicoccus antrihumi gen. nov., sp. nov., a new member of the family Dermacoccaceae isolated from a cave.</title>
        <authorList>
            <person name="Schumann P."/>
            <person name="Kim I.S."/>
        </authorList>
    </citation>
    <scope>NUCLEOTIDE SEQUENCE [LARGE SCALE GENOMIC DNA]</scope>
    <source>
        <strain evidence="3 4">C5-26</strain>
    </source>
</reference>
<feature type="domain" description="PurM-like N-terminal" evidence="1">
    <location>
        <begin position="46"/>
        <end position="153"/>
    </location>
</feature>
<dbReference type="PANTHER" id="PTHR30270">
    <property type="entry name" value="THIAMINE-MONOPHOSPHATE KINASE"/>
    <property type="match status" value="1"/>
</dbReference>
<dbReference type="EMBL" id="VCQV01000004">
    <property type="protein sequence ID" value="TWP38035.1"/>
    <property type="molecule type" value="Genomic_DNA"/>
</dbReference>
<dbReference type="InterPro" id="IPR006283">
    <property type="entry name" value="ThiL-like"/>
</dbReference>
<dbReference type="SUPFAM" id="SSF55326">
    <property type="entry name" value="PurM N-terminal domain-like"/>
    <property type="match status" value="1"/>
</dbReference>
<dbReference type="SUPFAM" id="SSF56042">
    <property type="entry name" value="PurM C-terminal domain-like"/>
    <property type="match status" value="1"/>
</dbReference>